<evidence type="ECO:0000259" key="4">
    <source>
        <dbReference type="PROSITE" id="PS51670"/>
    </source>
</evidence>
<dbReference type="PANTHER" id="PTHR21724:SF100">
    <property type="entry name" value="SHKT DOMAIN-CONTAINING PROTEIN"/>
    <property type="match status" value="1"/>
</dbReference>
<gene>
    <name evidence="5" type="ORF">CRE_05233</name>
</gene>
<feature type="domain" description="ShKT" evidence="4">
    <location>
        <begin position="210"/>
        <end position="247"/>
    </location>
</feature>
<evidence type="ECO:0000313" key="6">
    <source>
        <dbReference type="Proteomes" id="UP000008281"/>
    </source>
</evidence>
<keyword evidence="1" id="KW-1015">Disulfide bond</keyword>
<dbReference type="OrthoDB" id="5873766at2759"/>
<comment type="caution">
    <text evidence="1">Lacks conserved residue(s) required for the propagation of feature annotation.</text>
</comment>
<feature type="domain" description="ShKT" evidence="4">
    <location>
        <begin position="113"/>
        <end position="143"/>
    </location>
</feature>
<dbReference type="InParanoid" id="E3NGT9"/>
<evidence type="ECO:0000256" key="3">
    <source>
        <dbReference type="SAM" id="SignalP"/>
    </source>
</evidence>
<dbReference type="InterPro" id="IPR003582">
    <property type="entry name" value="ShKT_dom"/>
</dbReference>
<sequence length="247" mass="27621">MIRFLIFITFFAVFVYSESCMDLIITCPDMKNVCSETMVQNECPYTCGICTQDPTKCSDTNLDCTKFNIQCEFDNFKKFVVDYCNFKKKHYRFFARSCPQTCGTCGSTTQSSCVDHSVNCPNYSNQCISDYLKELCPLSCNTCNTTTTTVSITTVTRGVRTTVIPIKTTVSTTTTTTTVPTVKTTKTTTTVPPQTTNTTKRIPTTPKTPCKDASPNCGAWAKNGFCTNTFYPPEKRKEYCAKTCKFC</sequence>
<feature type="region of interest" description="Disordered" evidence="2">
    <location>
        <begin position="186"/>
        <end position="207"/>
    </location>
</feature>
<dbReference type="AlphaFoldDB" id="E3NGT9"/>
<dbReference type="EMBL" id="DS268659">
    <property type="protein sequence ID" value="EFO97445.1"/>
    <property type="molecule type" value="Genomic_DNA"/>
</dbReference>
<keyword evidence="3" id="KW-0732">Signal</keyword>
<evidence type="ECO:0000313" key="5">
    <source>
        <dbReference type="EMBL" id="EFO97445.1"/>
    </source>
</evidence>
<evidence type="ECO:0000256" key="1">
    <source>
        <dbReference type="PROSITE-ProRule" id="PRU01005"/>
    </source>
</evidence>
<accession>E3NGT9</accession>
<organism evidence="6">
    <name type="scientific">Caenorhabditis remanei</name>
    <name type="common">Caenorhabditis vulgaris</name>
    <dbReference type="NCBI Taxonomy" id="31234"/>
    <lineage>
        <taxon>Eukaryota</taxon>
        <taxon>Metazoa</taxon>
        <taxon>Ecdysozoa</taxon>
        <taxon>Nematoda</taxon>
        <taxon>Chromadorea</taxon>
        <taxon>Rhabditida</taxon>
        <taxon>Rhabditina</taxon>
        <taxon>Rhabditomorpha</taxon>
        <taxon>Rhabditoidea</taxon>
        <taxon>Rhabditidae</taxon>
        <taxon>Peloderinae</taxon>
        <taxon>Caenorhabditis</taxon>
    </lineage>
</organism>
<dbReference type="eggNOG" id="ENOG502RXTF">
    <property type="taxonomic scope" value="Eukaryota"/>
</dbReference>
<feature type="signal peptide" evidence="3">
    <location>
        <begin position="1"/>
        <end position="17"/>
    </location>
</feature>
<dbReference type="PROSITE" id="PS51670">
    <property type="entry name" value="SHKT"/>
    <property type="match status" value="2"/>
</dbReference>
<reference evidence="5" key="1">
    <citation type="submission" date="2007-07" db="EMBL/GenBank/DDBJ databases">
        <title>PCAP assembly of the Caenorhabditis remanei genome.</title>
        <authorList>
            <consortium name="The Caenorhabditis remanei Sequencing Consortium"/>
            <person name="Wilson R.K."/>
        </authorList>
    </citation>
    <scope>NUCLEOTIDE SEQUENCE [LARGE SCALE GENOMIC DNA]</scope>
    <source>
        <strain evidence="5">PB4641</strain>
    </source>
</reference>
<dbReference type="Pfam" id="PF01549">
    <property type="entry name" value="ShK"/>
    <property type="match status" value="4"/>
</dbReference>
<dbReference type="Proteomes" id="UP000008281">
    <property type="component" value="Unassembled WGS sequence"/>
</dbReference>
<evidence type="ECO:0000256" key="2">
    <source>
        <dbReference type="SAM" id="MobiDB-lite"/>
    </source>
</evidence>
<feature type="disulfide bond" evidence="1">
    <location>
        <begin position="127"/>
        <end position="140"/>
    </location>
</feature>
<dbReference type="SMART" id="SM00254">
    <property type="entry name" value="ShKT"/>
    <property type="match status" value="4"/>
</dbReference>
<dbReference type="HOGENOM" id="CLU_098771_1_0_1"/>
<feature type="chain" id="PRO_5003178555" description="ShKT domain-containing protein" evidence="3">
    <location>
        <begin position="18"/>
        <end position="247"/>
    </location>
</feature>
<proteinExistence type="predicted"/>
<dbReference type="FunCoup" id="E3NGT9">
    <property type="interactions" value="1548"/>
</dbReference>
<dbReference type="STRING" id="31234.E3NGT9"/>
<dbReference type="OMA" id="CHDAYAT"/>
<protein>
    <recommendedName>
        <fullName evidence="4">ShKT domain-containing protein</fullName>
    </recommendedName>
</protein>
<dbReference type="PANTHER" id="PTHR21724">
    <property type="entry name" value="SHKT DOMAIN-CONTAINING PROTEIN"/>
    <property type="match status" value="1"/>
</dbReference>
<keyword evidence="6" id="KW-1185">Reference proteome</keyword>
<dbReference type="Gene3D" id="1.10.10.1940">
    <property type="match status" value="1"/>
</dbReference>
<name>E3NGT9_CAERE</name>